<evidence type="ECO:0000313" key="4">
    <source>
        <dbReference type="EMBL" id="SFF28702.1"/>
    </source>
</evidence>
<dbReference type="GO" id="GO:0005737">
    <property type="term" value="C:cytoplasm"/>
    <property type="evidence" value="ECO:0007669"/>
    <property type="project" value="TreeGrafter"/>
</dbReference>
<protein>
    <submittedName>
        <fullName evidence="4">Phenazine biosynthesis protein PhzF family</fullName>
    </submittedName>
</protein>
<evidence type="ECO:0000256" key="2">
    <source>
        <dbReference type="ARBA" id="ARBA00023235"/>
    </source>
</evidence>
<dbReference type="GO" id="GO:0016853">
    <property type="term" value="F:isomerase activity"/>
    <property type="evidence" value="ECO:0007669"/>
    <property type="project" value="UniProtKB-KW"/>
</dbReference>
<gene>
    <name evidence="4" type="ORF">SAMN02745121_07949</name>
</gene>
<dbReference type="PIRSF" id="PIRSF016184">
    <property type="entry name" value="PhzC_PhzF"/>
    <property type="match status" value="1"/>
</dbReference>
<keyword evidence="2" id="KW-0413">Isomerase</keyword>
<dbReference type="Proteomes" id="UP000199400">
    <property type="component" value="Unassembled WGS sequence"/>
</dbReference>
<name>A0A1I2HG51_9BACT</name>
<evidence type="ECO:0000256" key="1">
    <source>
        <dbReference type="ARBA" id="ARBA00008270"/>
    </source>
</evidence>
<dbReference type="EMBL" id="FOMX01000042">
    <property type="protein sequence ID" value="SFF28702.1"/>
    <property type="molecule type" value="Genomic_DNA"/>
</dbReference>
<dbReference type="SUPFAM" id="SSF54506">
    <property type="entry name" value="Diaminopimelate epimerase-like"/>
    <property type="match status" value="1"/>
</dbReference>
<accession>A0A1I2HG51</accession>
<dbReference type="PANTHER" id="PTHR13774:SF17">
    <property type="entry name" value="PHENAZINE BIOSYNTHESIS-LIKE DOMAIN-CONTAINING PROTEIN"/>
    <property type="match status" value="1"/>
</dbReference>
<sequence length="290" mass="31231">MTVRRRSGRLPRVTEIACFHVDAFTDRRFAGNPAAVCPLRAWLPDATMQQIAAENALPETAFYVPRPGTDDFDLRWFTPEVEVDLCGHATLAAAFVHSRLRAGAPSRLRFWTLSGPLEVAREGDDFTLDLPSRPPVPGDMSEALVAALGRRPAEVLVARDLVAVFHQAAEVRALQPDLTALSRLPGVFAVSATAPGGEPDADVDFVSRFFAPAQGIPEDPVTGSAHCTLAPLWGARLGKSTLRARQVSRRGGELRCELAGERVLLTGRAVLVKSGTFYLGDDAGPKDLSV</sequence>
<reference evidence="5" key="1">
    <citation type="submission" date="2016-10" db="EMBL/GenBank/DDBJ databases">
        <authorList>
            <person name="Varghese N."/>
            <person name="Submissions S."/>
        </authorList>
    </citation>
    <scope>NUCLEOTIDE SEQUENCE [LARGE SCALE GENOMIC DNA]</scope>
    <source>
        <strain evidence="5">ATCC 25963</strain>
    </source>
</reference>
<dbReference type="Gene3D" id="3.10.310.10">
    <property type="entry name" value="Diaminopimelate Epimerase, Chain A, domain 1"/>
    <property type="match status" value="2"/>
</dbReference>
<dbReference type="Pfam" id="PF02567">
    <property type="entry name" value="PhzC-PhzF"/>
    <property type="match status" value="1"/>
</dbReference>
<comment type="similarity">
    <text evidence="1">Belongs to the PhzF family.</text>
</comment>
<dbReference type="AlphaFoldDB" id="A0A1I2HG51"/>
<evidence type="ECO:0000313" key="5">
    <source>
        <dbReference type="Proteomes" id="UP000199400"/>
    </source>
</evidence>
<dbReference type="NCBIfam" id="TIGR00654">
    <property type="entry name" value="PhzF_family"/>
    <property type="match status" value="1"/>
</dbReference>
<dbReference type="PANTHER" id="PTHR13774">
    <property type="entry name" value="PHENAZINE BIOSYNTHESIS PROTEIN"/>
    <property type="match status" value="1"/>
</dbReference>
<proteinExistence type="inferred from homology"/>
<keyword evidence="5" id="KW-1185">Reference proteome</keyword>
<dbReference type="InterPro" id="IPR003719">
    <property type="entry name" value="Phenazine_PhzF-like"/>
</dbReference>
<evidence type="ECO:0000256" key="3">
    <source>
        <dbReference type="PIRSR" id="PIRSR016184-1"/>
    </source>
</evidence>
<organism evidence="4 5">
    <name type="scientific">Nannocystis exedens</name>
    <dbReference type="NCBI Taxonomy" id="54"/>
    <lineage>
        <taxon>Bacteria</taxon>
        <taxon>Pseudomonadati</taxon>
        <taxon>Myxococcota</taxon>
        <taxon>Polyangia</taxon>
        <taxon>Nannocystales</taxon>
        <taxon>Nannocystaceae</taxon>
        <taxon>Nannocystis</taxon>
    </lineage>
</organism>
<feature type="active site" evidence="3">
    <location>
        <position position="59"/>
    </location>
</feature>
<dbReference type="OrthoDB" id="9788221at2"/>
<dbReference type="STRING" id="54.SAMN02745121_07949"/>